<name>A0A0B6YV48_9EUPU</name>
<dbReference type="AlphaFoldDB" id="A0A0B6YV48"/>
<gene>
    <name evidence="2" type="primary">ORF37901</name>
</gene>
<dbReference type="InterPro" id="IPR002486">
    <property type="entry name" value="Col_cuticle_N"/>
</dbReference>
<dbReference type="Pfam" id="PF01484">
    <property type="entry name" value="Col_cuticle_N"/>
    <property type="match status" value="1"/>
</dbReference>
<sequence>MKFLIGAASFGTCAVVVTSLLVCGNLFNEINNMSDDVMGEMKEFRQFSDEAWTEMVRLNAGERQAPSFGSLVGRNKRNAECACAKAASTCPQGPPGP</sequence>
<dbReference type="SMART" id="SM01088">
    <property type="entry name" value="Col_cuticle_N"/>
    <property type="match status" value="1"/>
</dbReference>
<accession>A0A0B6YV48</accession>
<evidence type="ECO:0000259" key="1">
    <source>
        <dbReference type="SMART" id="SM01088"/>
    </source>
</evidence>
<feature type="domain" description="Nematode cuticle collagen N-terminal" evidence="1">
    <location>
        <begin position="2"/>
        <end position="55"/>
    </location>
</feature>
<dbReference type="GO" id="GO:0042302">
    <property type="term" value="F:structural constituent of cuticle"/>
    <property type="evidence" value="ECO:0007669"/>
    <property type="project" value="InterPro"/>
</dbReference>
<protein>
    <recommendedName>
        <fullName evidence="1">Nematode cuticle collagen N-terminal domain-containing protein</fullName>
    </recommendedName>
</protein>
<evidence type="ECO:0000313" key="2">
    <source>
        <dbReference type="EMBL" id="CEK59937.1"/>
    </source>
</evidence>
<feature type="non-terminal residue" evidence="2">
    <location>
        <position position="97"/>
    </location>
</feature>
<reference evidence="2" key="1">
    <citation type="submission" date="2014-12" db="EMBL/GenBank/DDBJ databases">
        <title>Insight into the proteome of Arion vulgaris.</title>
        <authorList>
            <person name="Aradska J."/>
            <person name="Bulat T."/>
            <person name="Smidak R."/>
            <person name="Sarate P."/>
            <person name="Gangsoo J."/>
            <person name="Sialana F."/>
            <person name="Bilban M."/>
            <person name="Lubec G."/>
        </authorList>
    </citation>
    <scope>NUCLEOTIDE SEQUENCE</scope>
    <source>
        <tissue evidence="2">Skin</tissue>
    </source>
</reference>
<organism evidence="2">
    <name type="scientific">Arion vulgaris</name>
    <dbReference type="NCBI Taxonomy" id="1028688"/>
    <lineage>
        <taxon>Eukaryota</taxon>
        <taxon>Metazoa</taxon>
        <taxon>Spiralia</taxon>
        <taxon>Lophotrochozoa</taxon>
        <taxon>Mollusca</taxon>
        <taxon>Gastropoda</taxon>
        <taxon>Heterobranchia</taxon>
        <taxon>Euthyneura</taxon>
        <taxon>Panpulmonata</taxon>
        <taxon>Eupulmonata</taxon>
        <taxon>Stylommatophora</taxon>
        <taxon>Helicina</taxon>
        <taxon>Arionoidea</taxon>
        <taxon>Arionidae</taxon>
        <taxon>Arion</taxon>
    </lineage>
</organism>
<proteinExistence type="predicted"/>
<dbReference type="EMBL" id="HACG01013072">
    <property type="protein sequence ID" value="CEK59937.1"/>
    <property type="molecule type" value="Transcribed_RNA"/>
</dbReference>